<organism evidence="1 2">
    <name type="scientific">Urbifossiella limnaea</name>
    <dbReference type="NCBI Taxonomy" id="2528023"/>
    <lineage>
        <taxon>Bacteria</taxon>
        <taxon>Pseudomonadati</taxon>
        <taxon>Planctomycetota</taxon>
        <taxon>Planctomycetia</taxon>
        <taxon>Gemmatales</taxon>
        <taxon>Gemmataceae</taxon>
        <taxon>Urbifossiella</taxon>
    </lineage>
</organism>
<dbReference type="Proteomes" id="UP000319576">
    <property type="component" value="Chromosome"/>
</dbReference>
<dbReference type="OrthoDB" id="1048413at2"/>
<dbReference type="EMBL" id="CP036273">
    <property type="protein sequence ID" value="QDU19850.1"/>
    <property type="molecule type" value="Genomic_DNA"/>
</dbReference>
<dbReference type="RefSeq" id="WP_145236449.1">
    <property type="nucleotide sequence ID" value="NZ_CP036273.1"/>
</dbReference>
<dbReference type="AlphaFoldDB" id="A0A517XQR3"/>
<proteinExistence type="predicted"/>
<dbReference type="KEGG" id="uli:ETAA1_17880"/>
<protein>
    <submittedName>
        <fullName evidence="1">Uncharacterized protein</fullName>
    </submittedName>
</protein>
<evidence type="ECO:0000313" key="1">
    <source>
        <dbReference type="EMBL" id="QDU19850.1"/>
    </source>
</evidence>
<accession>A0A517XQR3</accession>
<name>A0A517XQR3_9BACT</name>
<gene>
    <name evidence="1" type="ORF">ETAA1_17880</name>
</gene>
<keyword evidence="2" id="KW-1185">Reference proteome</keyword>
<evidence type="ECO:0000313" key="2">
    <source>
        <dbReference type="Proteomes" id="UP000319576"/>
    </source>
</evidence>
<sequence>MADADFYIAFEGTAARYAALARFFDGLQSAKTALERDAEADRDAVVRNPRWIDLLDADAIEAMSGPEWSLEDLLDCILAGDYELVGLTFDGRAGRLEYNPWGYPFGGTDPLKALVEAFGLEVTRDSFHDGFAEWQERQG</sequence>
<reference evidence="1 2" key="1">
    <citation type="submission" date="2019-02" db="EMBL/GenBank/DDBJ databases">
        <title>Deep-cultivation of Planctomycetes and their phenomic and genomic characterization uncovers novel biology.</title>
        <authorList>
            <person name="Wiegand S."/>
            <person name="Jogler M."/>
            <person name="Boedeker C."/>
            <person name="Pinto D."/>
            <person name="Vollmers J."/>
            <person name="Rivas-Marin E."/>
            <person name="Kohn T."/>
            <person name="Peeters S.H."/>
            <person name="Heuer A."/>
            <person name="Rast P."/>
            <person name="Oberbeckmann S."/>
            <person name="Bunk B."/>
            <person name="Jeske O."/>
            <person name="Meyerdierks A."/>
            <person name="Storesund J.E."/>
            <person name="Kallscheuer N."/>
            <person name="Luecker S."/>
            <person name="Lage O.M."/>
            <person name="Pohl T."/>
            <person name="Merkel B.J."/>
            <person name="Hornburger P."/>
            <person name="Mueller R.-W."/>
            <person name="Bruemmer F."/>
            <person name="Labrenz M."/>
            <person name="Spormann A.M."/>
            <person name="Op den Camp H."/>
            <person name="Overmann J."/>
            <person name="Amann R."/>
            <person name="Jetten M.S.M."/>
            <person name="Mascher T."/>
            <person name="Medema M.H."/>
            <person name="Devos D.P."/>
            <person name="Kaster A.-K."/>
            <person name="Ovreas L."/>
            <person name="Rohde M."/>
            <person name="Galperin M.Y."/>
            <person name="Jogler C."/>
        </authorList>
    </citation>
    <scope>NUCLEOTIDE SEQUENCE [LARGE SCALE GENOMIC DNA]</scope>
    <source>
        <strain evidence="1 2">ETA_A1</strain>
    </source>
</reference>